<dbReference type="Gene3D" id="1.25.40.10">
    <property type="entry name" value="Tetratricopeptide repeat domain"/>
    <property type="match status" value="1"/>
</dbReference>
<keyword evidence="1" id="KW-0802">TPR repeat</keyword>
<dbReference type="EMBL" id="PFUI01000114">
    <property type="protein sequence ID" value="PJB29692.1"/>
    <property type="molecule type" value="Genomic_DNA"/>
</dbReference>
<dbReference type="PANTHER" id="PTHR10098">
    <property type="entry name" value="RAPSYN-RELATED"/>
    <property type="match status" value="1"/>
</dbReference>
<dbReference type="SMART" id="SM00028">
    <property type="entry name" value="TPR"/>
    <property type="match status" value="3"/>
</dbReference>
<dbReference type="Proteomes" id="UP000231366">
    <property type="component" value="Unassembled WGS sequence"/>
</dbReference>
<gene>
    <name evidence="3" type="ORF">CO110_04435</name>
</gene>
<dbReference type="InterPro" id="IPR011990">
    <property type="entry name" value="TPR-like_helical_dom_sf"/>
</dbReference>
<organism evidence="3 4">
    <name type="scientific">Candidatus Desantisbacteria bacterium CG_4_9_14_3_um_filter_40_11</name>
    <dbReference type="NCBI Taxonomy" id="1974546"/>
    <lineage>
        <taxon>Bacteria</taxon>
        <taxon>Candidatus Desantisiibacteriota</taxon>
    </lineage>
</organism>
<protein>
    <recommendedName>
        <fullName evidence="2">Orc1-like AAA ATPase domain-containing protein</fullName>
    </recommendedName>
</protein>
<name>A0A2M8AU58_9BACT</name>
<dbReference type="InterPro" id="IPR019734">
    <property type="entry name" value="TPR_rpt"/>
</dbReference>
<evidence type="ECO:0000259" key="2">
    <source>
        <dbReference type="Pfam" id="PF13191"/>
    </source>
</evidence>
<comment type="caution">
    <text evidence="3">The sequence shown here is derived from an EMBL/GenBank/DDBJ whole genome shotgun (WGS) entry which is preliminary data.</text>
</comment>
<dbReference type="SUPFAM" id="SSF52540">
    <property type="entry name" value="P-loop containing nucleoside triphosphate hydrolases"/>
    <property type="match status" value="1"/>
</dbReference>
<feature type="repeat" description="TPR" evidence="1">
    <location>
        <begin position="642"/>
        <end position="675"/>
    </location>
</feature>
<dbReference type="Pfam" id="PF13191">
    <property type="entry name" value="AAA_16"/>
    <property type="match status" value="1"/>
</dbReference>
<dbReference type="PROSITE" id="PS50005">
    <property type="entry name" value="TPR"/>
    <property type="match status" value="1"/>
</dbReference>
<dbReference type="SUPFAM" id="SSF48452">
    <property type="entry name" value="TPR-like"/>
    <property type="match status" value="2"/>
</dbReference>
<dbReference type="AlphaFoldDB" id="A0A2M8AU58"/>
<evidence type="ECO:0000313" key="3">
    <source>
        <dbReference type="EMBL" id="PJB29692.1"/>
    </source>
</evidence>
<dbReference type="Gene3D" id="3.40.50.300">
    <property type="entry name" value="P-loop containing nucleotide triphosphate hydrolases"/>
    <property type="match status" value="1"/>
</dbReference>
<reference evidence="4" key="1">
    <citation type="submission" date="2017-09" db="EMBL/GenBank/DDBJ databases">
        <title>Depth-based differentiation of microbial function through sediment-hosted aquifers and enrichment of novel symbionts in the deep terrestrial subsurface.</title>
        <authorList>
            <person name="Probst A.J."/>
            <person name="Ladd B."/>
            <person name="Jarett J.K."/>
            <person name="Geller-Mcgrath D.E."/>
            <person name="Sieber C.M.K."/>
            <person name="Emerson J.B."/>
            <person name="Anantharaman K."/>
            <person name="Thomas B.C."/>
            <person name="Malmstrom R."/>
            <person name="Stieglmeier M."/>
            <person name="Klingl A."/>
            <person name="Woyke T."/>
            <person name="Ryan C.M."/>
            <person name="Banfield J.F."/>
        </authorList>
    </citation>
    <scope>NUCLEOTIDE SEQUENCE [LARGE SCALE GENOMIC DNA]</scope>
</reference>
<evidence type="ECO:0000313" key="4">
    <source>
        <dbReference type="Proteomes" id="UP000231366"/>
    </source>
</evidence>
<dbReference type="InterPro" id="IPR041664">
    <property type="entry name" value="AAA_16"/>
</dbReference>
<accession>A0A2M8AU58</accession>
<feature type="domain" description="Orc1-like AAA ATPase" evidence="2">
    <location>
        <begin position="54"/>
        <end position="205"/>
    </location>
</feature>
<sequence length="1022" mass="117685">MLPQDFTTDVVKTAIQLVVENAFKYGLPAAKRKWEQVKKENVGKTPAFALKGDLVNRESVMRAFNAALDERDTTRVIYLCGPGGAGKTRLLEEVSRKITNSTKSLRWAGIFDLYHTDLHNILRLQSAIIESLDTDKRYFAKYRDAKEQFSQKRRDGIFSLTPDASVHAEVAALNQLFVSELNQFTSRYRAVLAFDTLENIADEQDLIQQIFGFESDKGTLSTKQWLLDLSRTVVNTVILLAGRPNPDLRLHLEQINQANEGRVEVIEIGGLTRSDAAHLLNAYIRKAPRPIASLLTQNADRVWQITKGLPVQLALMVELVFQTPQILENQGAPDVSETGKEIVRTFFDCENPDKRPLFFLALARKGLAPDLFHFLEPKWSKEECAQRLAKTEQLALVKKRHGDNELFLHDALYELFDSYSSYSEREIADWFQRFFEYYQERQREESGDRSRWEKSTISLLYYDLRRDSLKAFYRTFVRWSEIAIKGYEMELETQLRNEVLICLHNDSKYKQVAESGFTETIFNQDNVVRWIERLIMKTQYERAAEVAETFLIFGPDEFLMDSRLPLIGLSERNETILRTIISTAPPIFWASLLTYYGESLTYLINRPERQINTVLLKAIELLESLTLDKDHPLWWFRNRLLGRAYDRLGYLARVKGHYKSAVDYYHKALPFFKDTEIDDEYAFTLNNLAFVLALLGDAQQGRARAEEALGKRQKLGQRYPLALSYNTLGLIRALEDPGGHSGQQDCEYALSIFEELNTPRGIGLACNALGFILRKRGDGWKMSMCTPSQAMQWYEESEKFLERATEILLDGEKIRLWEAYNELGSLNNDWGCLLRSLNNQQGFQQRFEKSIGYQWQALKLAQENNMGFQEVDACDDIAQVYVDLSNFDEARKWLERGKSLIPSEFNLEKSISAGQHNSSGEIYWLSLGKLQLREGILEIRKAGNIGIDEDPISSGTRRLLSSFLYFQLYSTHPRFLERKGREVAFTIRELAISRKVVDDAIQQLEREYNLHLSVLLSALSQG</sequence>
<proteinExistence type="predicted"/>
<dbReference type="Pfam" id="PF13181">
    <property type="entry name" value="TPR_8"/>
    <property type="match status" value="1"/>
</dbReference>
<evidence type="ECO:0000256" key="1">
    <source>
        <dbReference type="PROSITE-ProRule" id="PRU00339"/>
    </source>
</evidence>
<dbReference type="InterPro" id="IPR027417">
    <property type="entry name" value="P-loop_NTPase"/>
</dbReference>